<feature type="compositionally biased region" description="Basic residues" evidence="1">
    <location>
        <begin position="84"/>
        <end position="100"/>
    </location>
</feature>
<organism evidence="2 3">
    <name type="scientific">Microbacterium testaceum</name>
    <name type="common">Aureobacterium testaceum</name>
    <name type="synonym">Brevibacterium testaceum</name>
    <dbReference type="NCBI Taxonomy" id="2033"/>
    <lineage>
        <taxon>Bacteria</taxon>
        <taxon>Bacillati</taxon>
        <taxon>Actinomycetota</taxon>
        <taxon>Actinomycetes</taxon>
        <taxon>Micrococcales</taxon>
        <taxon>Microbacteriaceae</taxon>
        <taxon>Microbacterium</taxon>
    </lineage>
</organism>
<feature type="region of interest" description="Disordered" evidence="1">
    <location>
        <begin position="81"/>
        <end position="121"/>
    </location>
</feature>
<proteinExistence type="predicted"/>
<evidence type="ECO:0000256" key="1">
    <source>
        <dbReference type="SAM" id="MobiDB-lite"/>
    </source>
</evidence>
<dbReference type="EMBL" id="BJML01000001">
    <property type="protein sequence ID" value="GEB44211.1"/>
    <property type="molecule type" value="Genomic_DNA"/>
</dbReference>
<gene>
    <name evidence="2" type="ORF">MTE01_01560</name>
</gene>
<accession>A0A4Y3QG87</accession>
<evidence type="ECO:0000313" key="2">
    <source>
        <dbReference type="EMBL" id="GEB44211.1"/>
    </source>
</evidence>
<feature type="compositionally biased region" description="Polar residues" evidence="1">
    <location>
        <begin position="47"/>
        <end position="58"/>
    </location>
</feature>
<dbReference type="Proteomes" id="UP000319525">
    <property type="component" value="Unassembled WGS sequence"/>
</dbReference>
<evidence type="ECO:0000313" key="3">
    <source>
        <dbReference type="Proteomes" id="UP000319525"/>
    </source>
</evidence>
<comment type="caution">
    <text evidence="2">The sequence shown here is derived from an EMBL/GenBank/DDBJ whole genome shotgun (WGS) entry which is preliminary data.</text>
</comment>
<feature type="compositionally biased region" description="Basic and acidic residues" evidence="1">
    <location>
        <begin position="101"/>
        <end position="121"/>
    </location>
</feature>
<feature type="region of interest" description="Disordered" evidence="1">
    <location>
        <begin position="31"/>
        <end position="58"/>
    </location>
</feature>
<protein>
    <submittedName>
        <fullName evidence="2">Uncharacterized protein</fullName>
    </submittedName>
</protein>
<name>A0A4Y3QG87_MICTE</name>
<reference evidence="2 3" key="1">
    <citation type="submission" date="2019-06" db="EMBL/GenBank/DDBJ databases">
        <title>Whole genome shotgun sequence of Microbacterium testaceum NBRC 12675.</title>
        <authorList>
            <person name="Hosoyama A."/>
            <person name="Uohara A."/>
            <person name="Ohji S."/>
            <person name="Ichikawa N."/>
        </authorList>
    </citation>
    <scope>NUCLEOTIDE SEQUENCE [LARGE SCALE GENOMIC DNA]</scope>
    <source>
        <strain evidence="2 3">NBRC 12675</strain>
    </source>
</reference>
<sequence>MLWTLNVQSRTAIAGRGPCVECPKHPDVLKNLPGVVDTQPPDHPTPSRGTTPALSVQDTRTFQKSIRVSWTLDVEAGPVITGRATRRRAHPGAHPRTHPSVRRESTPKRDTQYQHARYWEP</sequence>
<dbReference type="AlphaFoldDB" id="A0A4Y3QG87"/>